<dbReference type="PANTHER" id="PTHR30143:SF0">
    <property type="entry name" value="2-KETO-4-PENTENOATE HYDRATASE"/>
    <property type="match status" value="1"/>
</dbReference>
<dbReference type="PANTHER" id="PTHR30143">
    <property type="entry name" value="ACID HYDRATASE"/>
    <property type="match status" value="1"/>
</dbReference>
<keyword evidence="4" id="KW-1185">Reference proteome</keyword>
<dbReference type="Proteomes" id="UP001251217">
    <property type="component" value="Unassembled WGS sequence"/>
</dbReference>
<evidence type="ECO:0000313" key="3">
    <source>
        <dbReference type="EMBL" id="MDR7172934.1"/>
    </source>
</evidence>
<reference evidence="3 4" key="1">
    <citation type="submission" date="2023-07" db="EMBL/GenBank/DDBJ databases">
        <title>Sorghum-associated microbial communities from plants grown in Nebraska, USA.</title>
        <authorList>
            <person name="Schachtman D."/>
        </authorList>
    </citation>
    <scope>NUCLEOTIDE SEQUENCE [LARGE SCALE GENOMIC DNA]</scope>
    <source>
        <strain evidence="3 4">4272</strain>
    </source>
</reference>
<comment type="caution">
    <text evidence="3">The sequence shown here is derived from an EMBL/GenBank/DDBJ whole genome shotgun (WGS) entry which is preliminary data.</text>
</comment>
<dbReference type="InterPro" id="IPR011234">
    <property type="entry name" value="Fumarylacetoacetase-like_C"/>
</dbReference>
<dbReference type="EC" id="4.1.1.77" evidence="3"/>
<dbReference type="GO" id="GO:0047437">
    <property type="term" value="F:4-oxalocrotonate decarboxylase activity"/>
    <property type="evidence" value="ECO:0007669"/>
    <property type="project" value="UniProtKB-EC"/>
</dbReference>
<dbReference type="InterPro" id="IPR050772">
    <property type="entry name" value="Hydratase-Decarb/MhpD_sf"/>
</dbReference>
<gene>
    <name evidence="3" type="ORF">J2W56_006700</name>
</gene>
<name>A0ABU1XQT8_9NOCA</name>
<dbReference type="InterPro" id="IPR036663">
    <property type="entry name" value="Fumarylacetoacetase_C_sf"/>
</dbReference>
<organism evidence="3 4">
    <name type="scientific">Nocardia kruczakiae</name>
    <dbReference type="NCBI Taxonomy" id="261477"/>
    <lineage>
        <taxon>Bacteria</taxon>
        <taxon>Bacillati</taxon>
        <taxon>Actinomycetota</taxon>
        <taxon>Actinomycetes</taxon>
        <taxon>Mycobacteriales</taxon>
        <taxon>Nocardiaceae</taxon>
        <taxon>Nocardia</taxon>
    </lineage>
</organism>
<dbReference type="SUPFAM" id="SSF56529">
    <property type="entry name" value="FAH"/>
    <property type="match status" value="1"/>
</dbReference>
<protein>
    <submittedName>
        <fullName evidence="3">2-oxo-3-hexenedioate decarboxylase</fullName>
        <ecNumber evidence="3">4.1.1.77</ecNumber>
    </submittedName>
</protein>
<proteinExistence type="predicted"/>
<keyword evidence="1 3" id="KW-0456">Lyase</keyword>
<dbReference type="EMBL" id="JAVDWW010000016">
    <property type="protein sequence ID" value="MDR7172934.1"/>
    <property type="molecule type" value="Genomic_DNA"/>
</dbReference>
<feature type="domain" description="Fumarylacetoacetase-like C-terminal" evidence="2">
    <location>
        <begin position="118"/>
        <end position="282"/>
    </location>
</feature>
<evidence type="ECO:0000256" key="1">
    <source>
        <dbReference type="ARBA" id="ARBA00023239"/>
    </source>
</evidence>
<evidence type="ECO:0000313" key="4">
    <source>
        <dbReference type="Proteomes" id="UP001251217"/>
    </source>
</evidence>
<sequence>MAINYRYRHQFGNSPEGTSHRMSMDTTAGWTIESAAEVLLTAEATRSDRHPITDDWPDLDLDTAYQVQAALLARKVAQGERIIGVKLGLTSRAKQQRMGISSPLTAWLTDGMVLEAGVPIPTAELIHPRVEPEIVFVLGEKLQGPGITAATAMAAVRSVHAGLEVIDSRFTDFKFTLPDVVADNASSSRFVIGSVAYQPDDIDLAQEACLLSVDGTVVDSATGAAVQGHPAEALALAANALAERGLALEAGSIVLTGGMTDAVFVEPGQQIVAEFTHLGNVTVVGA</sequence>
<accession>A0ABU1XQT8</accession>
<dbReference type="Gene3D" id="3.90.850.10">
    <property type="entry name" value="Fumarylacetoacetase-like, C-terminal domain"/>
    <property type="match status" value="1"/>
</dbReference>
<dbReference type="Pfam" id="PF01557">
    <property type="entry name" value="FAA_hydrolase"/>
    <property type="match status" value="1"/>
</dbReference>
<evidence type="ECO:0000259" key="2">
    <source>
        <dbReference type="Pfam" id="PF01557"/>
    </source>
</evidence>